<gene>
    <name evidence="2" type="ORF">HNR73_004952</name>
</gene>
<evidence type="ECO:0000313" key="3">
    <source>
        <dbReference type="Proteomes" id="UP000548476"/>
    </source>
</evidence>
<sequence length="259" mass="27663">MSKEFANGEPSWVDLGSTDLSQSKDFYGPLFGWDFQDLGAEAGHYHFIMSDGKQVGGLGPIMEEGAEPAWTTYFQVADAEDTAARVADAGGTVRFPPMDVMGQNAIAGFTDPAGGQFAVTQPKLHKGAESWADDNAVCWVEYSGAEIKQALDFYHRVFGWRSQQAPQAPDMEYLVQIAEGGEQMGFGGAMANPEHPAGAPPLWYVYFATADTDAVAAKASDLGGTLMLSPMTMEGVGRMSVIIDPQGAVFATLTPEMPS</sequence>
<dbReference type="PANTHER" id="PTHR33993">
    <property type="entry name" value="GLYOXALASE-RELATED"/>
    <property type="match status" value="1"/>
</dbReference>
<dbReference type="InterPro" id="IPR052164">
    <property type="entry name" value="Anthracycline_SecMetBiosynth"/>
</dbReference>
<comment type="caution">
    <text evidence="2">The sequence shown here is derived from an EMBL/GenBank/DDBJ whole genome shotgun (WGS) entry which is preliminary data.</text>
</comment>
<name>A0A841FX84_9ACTN</name>
<dbReference type="SUPFAM" id="SSF54593">
    <property type="entry name" value="Glyoxalase/Bleomycin resistance protein/Dihydroxybiphenyl dioxygenase"/>
    <property type="match status" value="2"/>
</dbReference>
<dbReference type="AlphaFoldDB" id="A0A841FX84"/>
<dbReference type="EMBL" id="JACHGT010000011">
    <property type="protein sequence ID" value="MBB6037079.1"/>
    <property type="molecule type" value="Genomic_DNA"/>
</dbReference>
<dbReference type="PROSITE" id="PS51819">
    <property type="entry name" value="VOC"/>
    <property type="match status" value="2"/>
</dbReference>
<proteinExistence type="predicted"/>
<dbReference type="InterPro" id="IPR004360">
    <property type="entry name" value="Glyas_Fos-R_dOase_dom"/>
</dbReference>
<accession>A0A841FX84</accession>
<dbReference type="InterPro" id="IPR029068">
    <property type="entry name" value="Glyas_Bleomycin-R_OHBP_Dase"/>
</dbReference>
<dbReference type="Proteomes" id="UP000548476">
    <property type="component" value="Unassembled WGS sequence"/>
</dbReference>
<reference evidence="2 3" key="1">
    <citation type="submission" date="2020-08" db="EMBL/GenBank/DDBJ databases">
        <title>Genomic Encyclopedia of Type Strains, Phase IV (KMG-IV): sequencing the most valuable type-strain genomes for metagenomic binning, comparative biology and taxonomic classification.</title>
        <authorList>
            <person name="Goeker M."/>
        </authorList>
    </citation>
    <scope>NUCLEOTIDE SEQUENCE [LARGE SCALE GENOMIC DNA]</scope>
    <source>
        <strain evidence="2 3">YIM 65646</strain>
    </source>
</reference>
<dbReference type="Gene3D" id="3.10.180.10">
    <property type="entry name" value="2,3-Dihydroxybiphenyl 1,2-Dioxygenase, domain 1"/>
    <property type="match status" value="2"/>
</dbReference>
<dbReference type="CDD" id="cd07247">
    <property type="entry name" value="SgaA_N_like"/>
    <property type="match status" value="1"/>
</dbReference>
<dbReference type="RefSeq" id="WP_184789906.1">
    <property type="nucleotide sequence ID" value="NZ_BONT01000071.1"/>
</dbReference>
<organism evidence="2 3">
    <name type="scientific">Phytomonospora endophytica</name>
    <dbReference type="NCBI Taxonomy" id="714109"/>
    <lineage>
        <taxon>Bacteria</taxon>
        <taxon>Bacillati</taxon>
        <taxon>Actinomycetota</taxon>
        <taxon>Actinomycetes</taxon>
        <taxon>Micromonosporales</taxon>
        <taxon>Micromonosporaceae</taxon>
        <taxon>Phytomonospora</taxon>
    </lineage>
</organism>
<dbReference type="Pfam" id="PF00903">
    <property type="entry name" value="Glyoxalase"/>
    <property type="match status" value="2"/>
</dbReference>
<evidence type="ECO:0000259" key="1">
    <source>
        <dbReference type="PROSITE" id="PS51819"/>
    </source>
</evidence>
<keyword evidence="3" id="KW-1185">Reference proteome</keyword>
<dbReference type="PANTHER" id="PTHR33993:SF10">
    <property type="entry name" value="CONSERVED PROTEIN"/>
    <property type="match status" value="1"/>
</dbReference>
<feature type="domain" description="VOC" evidence="1">
    <location>
        <begin position="136"/>
        <end position="255"/>
    </location>
</feature>
<dbReference type="InterPro" id="IPR037523">
    <property type="entry name" value="VOC_core"/>
</dbReference>
<evidence type="ECO:0000313" key="2">
    <source>
        <dbReference type="EMBL" id="MBB6037079.1"/>
    </source>
</evidence>
<feature type="domain" description="VOC" evidence="1">
    <location>
        <begin position="9"/>
        <end position="122"/>
    </location>
</feature>
<protein>
    <recommendedName>
        <fullName evidence="1">VOC domain-containing protein</fullName>
    </recommendedName>
</protein>